<feature type="compositionally biased region" description="Low complexity" evidence="1">
    <location>
        <begin position="114"/>
        <end position="148"/>
    </location>
</feature>
<sequence length="165" mass="17819">MNQRSKHLVLLALSKQNQNSIEVQNLTNSTKLPYSQTGNALSLTNSECPVSPSNLEDPTTTTPEQGDTTFNKPGNSPSILFATNKSHEQEGIDFQTGDYSGTDSGDEYRPGPRSRSSSSSSSSNNSTNSSSTSICSSDSPVENNNCNNESNIVQGYICITNKWNR</sequence>
<dbReference type="EMBL" id="CAKASE010000082">
    <property type="protein sequence ID" value="CAG9584337.1"/>
    <property type="molecule type" value="Genomic_DNA"/>
</dbReference>
<evidence type="ECO:0000313" key="2">
    <source>
        <dbReference type="EMBL" id="CAG9584337.1"/>
    </source>
</evidence>
<feature type="region of interest" description="Disordered" evidence="1">
    <location>
        <begin position="31"/>
        <end position="148"/>
    </location>
</feature>
<evidence type="ECO:0000313" key="3">
    <source>
        <dbReference type="Proteomes" id="UP000789524"/>
    </source>
</evidence>
<gene>
    <name evidence="2" type="ORF">DCHRY22_LOCUS14942</name>
</gene>
<feature type="compositionally biased region" description="Polar residues" evidence="1">
    <location>
        <begin position="31"/>
        <end position="54"/>
    </location>
</feature>
<proteinExistence type="predicted"/>
<dbReference type="Proteomes" id="UP000789524">
    <property type="component" value="Unassembled WGS sequence"/>
</dbReference>
<accession>A0A8J2WAP5</accession>
<feature type="compositionally biased region" description="Polar residues" evidence="1">
    <location>
        <begin position="70"/>
        <end position="84"/>
    </location>
</feature>
<reference evidence="2" key="1">
    <citation type="submission" date="2021-09" db="EMBL/GenBank/DDBJ databases">
        <authorList>
            <person name="Martin H S."/>
        </authorList>
    </citation>
    <scope>NUCLEOTIDE SEQUENCE</scope>
</reference>
<organism evidence="2 3">
    <name type="scientific">Danaus chrysippus</name>
    <name type="common">African queen</name>
    <dbReference type="NCBI Taxonomy" id="151541"/>
    <lineage>
        <taxon>Eukaryota</taxon>
        <taxon>Metazoa</taxon>
        <taxon>Ecdysozoa</taxon>
        <taxon>Arthropoda</taxon>
        <taxon>Hexapoda</taxon>
        <taxon>Insecta</taxon>
        <taxon>Pterygota</taxon>
        <taxon>Neoptera</taxon>
        <taxon>Endopterygota</taxon>
        <taxon>Lepidoptera</taxon>
        <taxon>Glossata</taxon>
        <taxon>Ditrysia</taxon>
        <taxon>Papilionoidea</taxon>
        <taxon>Nymphalidae</taxon>
        <taxon>Danainae</taxon>
        <taxon>Danaini</taxon>
        <taxon>Danaina</taxon>
        <taxon>Danaus</taxon>
        <taxon>Anosia</taxon>
    </lineage>
</organism>
<name>A0A8J2WAP5_9NEOP</name>
<evidence type="ECO:0000256" key="1">
    <source>
        <dbReference type="SAM" id="MobiDB-lite"/>
    </source>
</evidence>
<feature type="compositionally biased region" description="Low complexity" evidence="1">
    <location>
        <begin position="56"/>
        <end position="69"/>
    </location>
</feature>
<dbReference type="OrthoDB" id="6776127at2759"/>
<protein>
    <submittedName>
        <fullName evidence="2">(African queen) hypothetical protein</fullName>
    </submittedName>
</protein>
<comment type="caution">
    <text evidence="2">The sequence shown here is derived from an EMBL/GenBank/DDBJ whole genome shotgun (WGS) entry which is preliminary data.</text>
</comment>
<dbReference type="AlphaFoldDB" id="A0A8J2WAP5"/>
<keyword evidence="3" id="KW-1185">Reference proteome</keyword>